<dbReference type="PANTHER" id="PTHR31650">
    <property type="entry name" value="O-ACYLTRANSFERASE (WSD1-LIKE) FAMILY PROTEIN"/>
    <property type="match status" value="1"/>
</dbReference>
<dbReference type="InterPro" id="IPR009721">
    <property type="entry name" value="O-acyltransferase_WSD1_C"/>
</dbReference>
<dbReference type="eggNOG" id="ENOG502QTZ2">
    <property type="taxonomic scope" value="Eukaryota"/>
</dbReference>
<dbReference type="PaxDb" id="4113-PGSC0003DMT400048597"/>
<keyword evidence="3" id="KW-1185">Reference proteome</keyword>
<evidence type="ECO:0000313" key="3">
    <source>
        <dbReference type="Proteomes" id="UP000011115"/>
    </source>
</evidence>
<dbReference type="PANTHER" id="PTHR31650:SF74">
    <property type="entry name" value="O-ACYLTRANSFERASE WSD1-LIKE"/>
    <property type="match status" value="1"/>
</dbReference>
<dbReference type="Pfam" id="PF06974">
    <property type="entry name" value="WS_DGAT_C"/>
    <property type="match status" value="1"/>
</dbReference>
<dbReference type="GO" id="GO:0045017">
    <property type="term" value="P:glycerolipid biosynthetic process"/>
    <property type="evidence" value="ECO:0007669"/>
    <property type="project" value="InterPro"/>
</dbReference>
<dbReference type="GO" id="GO:0008374">
    <property type="term" value="F:O-acyltransferase activity"/>
    <property type="evidence" value="ECO:0007669"/>
    <property type="project" value="InterPro"/>
</dbReference>
<accession>M1BMN0</accession>
<dbReference type="AlphaFoldDB" id="M1BMN0"/>
<sequence>MVMLVNTAVDVFMFIITIMFLKDTKTPISAPPDFESNKARRIVHRIISLDDLKFVKNAMNVDLANMMEEWKQREDGVGEIGFVTRCYHSRFALRDNPLDYVKEAKATVDCKKRSFEALSTLIMAELLIKFFGIKALMINFQSYINKMIIVVSVDENAIPDPHQLLDDFEDSLNLIKNAVIERGLVKNLK</sequence>
<dbReference type="InParanoid" id="M1BMN0"/>
<dbReference type="Gramene" id="PGSC0003DMT400048597">
    <property type="protein sequence ID" value="PGSC0003DMT400048597"/>
    <property type="gene ID" value="PGSC0003DMG400018881"/>
</dbReference>
<name>M1BMN0_SOLTU</name>
<dbReference type="Proteomes" id="UP000011115">
    <property type="component" value="Unassembled WGS sequence"/>
</dbReference>
<proteinExistence type="predicted"/>
<evidence type="ECO:0000313" key="2">
    <source>
        <dbReference type="EnsemblPlants" id="PGSC0003DMT400048597"/>
    </source>
</evidence>
<protein>
    <submittedName>
        <fullName evidence="2">Wax synthase</fullName>
    </submittedName>
</protein>
<evidence type="ECO:0000259" key="1">
    <source>
        <dbReference type="Pfam" id="PF06974"/>
    </source>
</evidence>
<reference evidence="3" key="1">
    <citation type="journal article" date="2011" name="Nature">
        <title>Genome sequence and analysis of the tuber crop potato.</title>
        <authorList>
            <consortium name="The Potato Genome Sequencing Consortium"/>
        </authorList>
    </citation>
    <scope>NUCLEOTIDE SEQUENCE [LARGE SCALE GENOMIC DNA]</scope>
    <source>
        <strain evidence="3">cv. DM1-3 516 R44</strain>
    </source>
</reference>
<feature type="domain" description="O-acyltransferase WSD1 C-terminal" evidence="1">
    <location>
        <begin position="135"/>
        <end position="176"/>
    </location>
</feature>
<reference evidence="2" key="2">
    <citation type="submission" date="2015-06" db="UniProtKB">
        <authorList>
            <consortium name="EnsemblPlants"/>
        </authorList>
    </citation>
    <scope>IDENTIFICATION</scope>
    <source>
        <strain evidence="2">DM1-3 516 R44</strain>
    </source>
</reference>
<dbReference type="InterPro" id="IPR045034">
    <property type="entry name" value="O-acyltransferase_WSD1-like"/>
</dbReference>
<organism evidence="2 3">
    <name type="scientific">Solanum tuberosum</name>
    <name type="common">Potato</name>
    <dbReference type="NCBI Taxonomy" id="4113"/>
    <lineage>
        <taxon>Eukaryota</taxon>
        <taxon>Viridiplantae</taxon>
        <taxon>Streptophyta</taxon>
        <taxon>Embryophyta</taxon>
        <taxon>Tracheophyta</taxon>
        <taxon>Spermatophyta</taxon>
        <taxon>Magnoliopsida</taxon>
        <taxon>eudicotyledons</taxon>
        <taxon>Gunneridae</taxon>
        <taxon>Pentapetalae</taxon>
        <taxon>asterids</taxon>
        <taxon>lamiids</taxon>
        <taxon>Solanales</taxon>
        <taxon>Solanaceae</taxon>
        <taxon>Solanoideae</taxon>
        <taxon>Solaneae</taxon>
        <taxon>Solanum</taxon>
    </lineage>
</organism>
<dbReference type="STRING" id="4113.M1BMN0"/>
<dbReference type="EnsemblPlants" id="PGSC0003DMT400048597">
    <property type="protein sequence ID" value="PGSC0003DMT400048597"/>
    <property type="gene ID" value="PGSC0003DMG400018881"/>
</dbReference>
<dbReference type="HOGENOM" id="CLU_1436733_0_0_1"/>